<dbReference type="AlphaFoldDB" id="A0A2G9V294"/>
<evidence type="ECO:0000313" key="2">
    <source>
        <dbReference type="EMBL" id="PIO76607.1"/>
    </source>
</evidence>
<protein>
    <submittedName>
        <fullName evidence="2">Uncharacterized protein</fullName>
    </submittedName>
</protein>
<name>A0A2G9V294_TELCI</name>
<organism evidence="2 3">
    <name type="scientific">Teladorsagia circumcincta</name>
    <name type="common">Brown stomach worm</name>
    <name type="synonym">Ostertagia circumcincta</name>
    <dbReference type="NCBI Taxonomy" id="45464"/>
    <lineage>
        <taxon>Eukaryota</taxon>
        <taxon>Metazoa</taxon>
        <taxon>Ecdysozoa</taxon>
        <taxon>Nematoda</taxon>
        <taxon>Chromadorea</taxon>
        <taxon>Rhabditida</taxon>
        <taxon>Rhabditina</taxon>
        <taxon>Rhabditomorpha</taxon>
        <taxon>Strongyloidea</taxon>
        <taxon>Trichostrongylidae</taxon>
        <taxon>Teladorsagia</taxon>
    </lineage>
</organism>
<dbReference type="Proteomes" id="UP000230423">
    <property type="component" value="Unassembled WGS sequence"/>
</dbReference>
<dbReference type="EMBL" id="KZ345040">
    <property type="protein sequence ID" value="PIO76607.1"/>
    <property type="molecule type" value="Genomic_DNA"/>
</dbReference>
<proteinExistence type="predicted"/>
<keyword evidence="3" id="KW-1185">Reference proteome</keyword>
<feature type="compositionally biased region" description="Polar residues" evidence="1">
    <location>
        <begin position="38"/>
        <end position="53"/>
    </location>
</feature>
<gene>
    <name evidence="2" type="ORF">TELCIR_01321</name>
</gene>
<feature type="region of interest" description="Disordered" evidence="1">
    <location>
        <begin position="26"/>
        <end position="72"/>
    </location>
</feature>
<accession>A0A2G9V294</accession>
<evidence type="ECO:0000256" key="1">
    <source>
        <dbReference type="SAM" id="MobiDB-lite"/>
    </source>
</evidence>
<sequence>MEKLEINDRKLAQGIKGFGTSLKKEDGCVRVRGRQRSAPASSPGSRHSSNNQRLRIAAAPPPVNSKLIEAST</sequence>
<reference evidence="2 3" key="1">
    <citation type="submission" date="2015-09" db="EMBL/GenBank/DDBJ databases">
        <title>Draft genome of the parasitic nematode Teladorsagia circumcincta isolate WARC Sus (inbred).</title>
        <authorList>
            <person name="Mitreva M."/>
        </authorList>
    </citation>
    <scope>NUCLEOTIDE SEQUENCE [LARGE SCALE GENOMIC DNA]</scope>
    <source>
        <strain evidence="2 3">S</strain>
    </source>
</reference>
<evidence type="ECO:0000313" key="3">
    <source>
        <dbReference type="Proteomes" id="UP000230423"/>
    </source>
</evidence>